<dbReference type="GO" id="GO:0008233">
    <property type="term" value="F:peptidase activity"/>
    <property type="evidence" value="ECO:0007669"/>
    <property type="project" value="UniProtKB-KW"/>
</dbReference>
<dbReference type="GO" id="GO:0006508">
    <property type="term" value="P:proteolysis"/>
    <property type="evidence" value="ECO:0007669"/>
    <property type="project" value="UniProtKB-KW"/>
</dbReference>
<dbReference type="PANTHER" id="PTHR10066">
    <property type="entry name" value="BETA-GLUCURONIDASE"/>
    <property type="match status" value="1"/>
</dbReference>
<dbReference type="SUPFAM" id="SSF51445">
    <property type="entry name" value="(Trans)glycosidases"/>
    <property type="match status" value="1"/>
</dbReference>
<dbReference type="InterPro" id="IPR006104">
    <property type="entry name" value="Glyco_hydro_2_N"/>
</dbReference>
<proteinExistence type="inferred from homology"/>
<comment type="caution">
    <text evidence="9">The sequence shown here is derived from an EMBL/GenBank/DDBJ whole genome shotgun (WGS) entry which is preliminary data.</text>
</comment>
<dbReference type="SUPFAM" id="SSF49785">
    <property type="entry name" value="Galactose-binding domain-like"/>
    <property type="match status" value="1"/>
</dbReference>
<evidence type="ECO:0000256" key="1">
    <source>
        <dbReference type="ARBA" id="ARBA00007401"/>
    </source>
</evidence>
<dbReference type="AlphaFoldDB" id="A0A4R7YMW4"/>
<sequence length="590" mass="68582">MEKNSSDNFVSDIHDEDYKTKYFEPLIDHNSLIYDINREKESLNGSWNFQIDQYDTFLRASWYKNKKEDQGGREYPQDHDFNNWEEIKVPACWNTQSDKYLYYEGPAVYSRDFKYINHGEKRVFLKLGAANYDSYIFLNKKFLGHHQGGSTPFMLEVTEELEKENSLQIVVDNTRRREAVPTTNTDWFNYGGLYRDVELLRLPDSYIKDFSLSLAEDSLTELDFGVEVAGLISAGEAELKIPELNIEQTITVKNGSGKIIFAAQPELWSPDNPKLYKVIVSFGRDKIEEEIGLRQISVQGRDIYLNGEKIYLKGISTHEESVSSGKAVTEAEIIENIKLAKEMNCNYIRLAHYPHSYQVAKIADQMGVMLWEEIPVYWAIDFANPMTCQDAENQLLELIKRDHNRASVIIWSVGNENQDTDQRLKFMSDLVKKAREVDPTRLISAACLVDEENNRIADRLTEYLDIIGQNEYYGWYEPDFSKLSDCMENSKPDKPVIITEFGAGALSGERGTKDDLFTEDYQLQVYQKQTEVLDDIEYIKGLSPWILFDFRCPRRTNKYQKGYNRKGLLSADKSHKKLAFYEMQRYYSKK</sequence>
<evidence type="ECO:0000259" key="6">
    <source>
        <dbReference type="Pfam" id="PF00703"/>
    </source>
</evidence>
<dbReference type="GO" id="GO:0004566">
    <property type="term" value="F:beta-glucuronidase activity"/>
    <property type="evidence" value="ECO:0007669"/>
    <property type="project" value="UniProtKB-EC"/>
</dbReference>
<dbReference type="RefSeq" id="WP_111573239.1">
    <property type="nucleotide sequence ID" value="NZ_QLME01000029.1"/>
</dbReference>
<dbReference type="InterPro" id="IPR006101">
    <property type="entry name" value="Glyco_hydro_2"/>
</dbReference>
<dbReference type="Gene3D" id="2.60.120.260">
    <property type="entry name" value="Galactose-binding domain-like"/>
    <property type="match status" value="1"/>
</dbReference>
<dbReference type="Pfam" id="PF02836">
    <property type="entry name" value="Glyco_hydro_2_C"/>
    <property type="match status" value="1"/>
</dbReference>
<evidence type="ECO:0000256" key="4">
    <source>
        <dbReference type="ARBA" id="ARBA00022801"/>
    </source>
</evidence>
<feature type="domain" description="Glycoside hydrolase family 2 immunoglobulin-like beta-sandwich" evidence="6">
    <location>
        <begin position="259"/>
        <end position="294"/>
    </location>
</feature>
<gene>
    <name evidence="9" type="ORF">C8C77_1328</name>
</gene>
<dbReference type="InterPro" id="IPR017853">
    <property type="entry name" value="GH"/>
</dbReference>
<dbReference type="Gene3D" id="3.20.20.80">
    <property type="entry name" value="Glycosidases"/>
    <property type="match status" value="1"/>
</dbReference>
<dbReference type="Gene3D" id="2.60.40.10">
    <property type="entry name" value="Immunoglobulins"/>
    <property type="match status" value="1"/>
</dbReference>
<dbReference type="InterPro" id="IPR013783">
    <property type="entry name" value="Ig-like_fold"/>
</dbReference>
<organism evidence="9 10">
    <name type="scientific">Halanaerobium saccharolyticum</name>
    <dbReference type="NCBI Taxonomy" id="43595"/>
    <lineage>
        <taxon>Bacteria</taxon>
        <taxon>Bacillati</taxon>
        <taxon>Bacillota</taxon>
        <taxon>Clostridia</taxon>
        <taxon>Halanaerobiales</taxon>
        <taxon>Halanaerobiaceae</taxon>
        <taxon>Halanaerobium</taxon>
    </lineage>
</organism>
<feature type="domain" description="Glycoside hydrolase family 2 catalytic" evidence="7">
    <location>
        <begin position="297"/>
        <end position="587"/>
    </location>
</feature>
<dbReference type="InterPro" id="IPR036156">
    <property type="entry name" value="Beta-gal/glucu_dom_sf"/>
</dbReference>
<dbReference type="GO" id="GO:0030246">
    <property type="term" value="F:carbohydrate binding"/>
    <property type="evidence" value="ECO:0007669"/>
    <property type="project" value="TreeGrafter"/>
</dbReference>
<evidence type="ECO:0000256" key="5">
    <source>
        <dbReference type="ARBA" id="ARBA00023295"/>
    </source>
</evidence>
<accession>A0A4R7YMW4</accession>
<dbReference type="EC" id="3.2.1.31" evidence="2"/>
<comment type="similarity">
    <text evidence="1">Belongs to the glycosyl hydrolase 2 family.</text>
</comment>
<dbReference type="GO" id="GO:0005975">
    <property type="term" value="P:carbohydrate metabolic process"/>
    <property type="evidence" value="ECO:0007669"/>
    <property type="project" value="InterPro"/>
</dbReference>
<dbReference type="GO" id="GO:0019391">
    <property type="term" value="P:glucuronoside catabolic process"/>
    <property type="evidence" value="ECO:0007669"/>
    <property type="project" value="TreeGrafter"/>
</dbReference>
<evidence type="ECO:0000313" key="10">
    <source>
        <dbReference type="Proteomes" id="UP000294697"/>
    </source>
</evidence>
<name>A0A4R7YMW4_9FIRM</name>
<feature type="domain" description="Glycosyl hydrolases family 2 sugar binding" evidence="8">
    <location>
        <begin position="41"/>
        <end position="203"/>
    </location>
</feature>
<evidence type="ECO:0000256" key="2">
    <source>
        <dbReference type="ARBA" id="ARBA00012761"/>
    </source>
</evidence>
<dbReference type="EMBL" id="SODA01000032">
    <property type="protein sequence ID" value="TDV99006.1"/>
    <property type="molecule type" value="Genomic_DNA"/>
</dbReference>
<dbReference type="SUPFAM" id="SSF49303">
    <property type="entry name" value="beta-Galactosidase/glucuronidase domain"/>
    <property type="match status" value="1"/>
</dbReference>
<evidence type="ECO:0000259" key="7">
    <source>
        <dbReference type="Pfam" id="PF02836"/>
    </source>
</evidence>
<evidence type="ECO:0000313" key="9">
    <source>
        <dbReference type="EMBL" id="TDV99006.1"/>
    </source>
</evidence>
<keyword evidence="5" id="KW-0326">Glycosidase</keyword>
<protein>
    <recommendedName>
        <fullName evidence="3">Beta-glucuronidase</fullName>
        <ecNumber evidence="2">3.2.1.31</ecNumber>
    </recommendedName>
</protein>
<dbReference type="InterPro" id="IPR008979">
    <property type="entry name" value="Galactose-bd-like_sf"/>
</dbReference>
<keyword evidence="4" id="KW-0378">Hydrolase</keyword>
<dbReference type="InterPro" id="IPR006102">
    <property type="entry name" value="Ig-like_GH2"/>
</dbReference>
<evidence type="ECO:0000256" key="3">
    <source>
        <dbReference type="ARBA" id="ARBA00016205"/>
    </source>
</evidence>
<dbReference type="InterPro" id="IPR006103">
    <property type="entry name" value="Glyco_hydro_2_cat"/>
</dbReference>
<dbReference type="OrthoDB" id="9762066at2"/>
<keyword evidence="9" id="KW-0645">Protease</keyword>
<reference evidence="9 10" key="1">
    <citation type="submission" date="2019-03" db="EMBL/GenBank/DDBJ databases">
        <title>Subsurface microbial communities from deep shales in Ohio and West Virginia, USA.</title>
        <authorList>
            <person name="Wrighton K."/>
        </authorList>
    </citation>
    <scope>NUCLEOTIDE SEQUENCE [LARGE SCALE GENOMIC DNA]</scope>
    <source>
        <strain evidence="9 10">MSL9.2</strain>
    </source>
</reference>
<dbReference type="Proteomes" id="UP000294697">
    <property type="component" value="Unassembled WGS sequence"/>
</dbReference>
<dbReference type="Pfam" id="PF02837">
    <property type="entry name" value="Glyco_hydro_2_N"/>
    <property type="match status" value="1"/>
</dbReference>
<dbReference type="PANTHER" id="PTHR10066:SF67">
    <property type="entry name" value="BETA-GLUCURONIDASE"/>
    <property type="match status" value="1"/>
</dbReference>
<evidence type="ECO:0000259" key="8">
    <source>
        <dbReference type="Pfam" id="PF02837"/>
    </source>
</evidence>
<dbReference type="Pfam" id="PF00703">
    <property type="entry name" value="Glyco_hydro_2"/>
    <property type="match status" value="1"/>
</dbReference>
<dbReference type="PRINTS" id="PR00132">
    <property type="entry name" value="GLHYDRLASE2"/>
</dbReference>